<name>A0A0A9EJF3_ARUDO</name>
<accession>A0A0A9EJF3</accession>
<evidence type="ECO:0000313" key="1">
    <source>
        <dbReference type="EMBL" id="JAD99103.1"/>
    </source>
</evidence>
<protein>
    <submittedName>
        <fullName evidence="1">Uncharacterized protein</fullName>
    </submittedName>
</protein>
<sequence length="39" mass="4288">MSSPRLRCEEGPAFGLYSPCFSLNLKEHFGMLNPSVGSQ</sequence>
<reference evidence="1" key="1">
    <citation type="submission" date="2014-09" db="EMBL/GenBank/DDBJ databases">
        <authorList>
            <person name="Magalhaes I.L.F."/>
            <person name="Oliveira U."/>
            <person name="Santos F.R."/>
            <person name="Vidigal T.H.D.A."/>
            <person name="Brescovit A.D."/>
            <person name="Santos A.J."/>
        </authorList>
    </citation>
    <scope>NUCLEOTIDE SEQUENCE</scope>
    <source>
        <tissue evidence="1">Shoot tissue taken approximately 20 cm above the soil surface</tissue>
    </source>
</reference>
<reference evidence="1" key="2">
    <citation type="journal article" date="2015" name="Data Brief">
        <title>Shoot transcriptome of the giant reed, Arundo donax.</title>
        <authorList>
            <person name="Barrero R.A."/>
            <person name="Guerrero F.D."/>
            <person name="Moolhuijzen P."/>
            <person name="Goolsby J.A."/>
            <person name="Tidwell J."/>
            <person name="Bellgard S.E."/>
            <person name="Bellgard M.I."/>
        </authorList>
    </citation>
    <scope>NUCLEOTIDE SEQUENCE</scope>
    <source>
        <tissue evidence="1">Shoot tissue taken approximately 20 cm above the soil surface</tissue>
    </source>
</reference>
<dbReference type="EMBL" id="GBRH01198792">
    <property type="protein sequence ID" value="JAD99103.1"/>
    <property type="molecule type" value="Transcribed_RNA"/>
</dbReference>
<organism evidence="1">
    <name type="scientific">Arundo donax</name>
    <name type="common">Giant reed</name>
    <name type="synonym">Donax arundinaceus</name>
    <dbReference type="NCBI Taxonomy" id="35708"/>
    <lineage>
        <taxon>Eukaryota</taxon>
        <taxon>Viridiplantae</taxon>
        <taxon>Streptophyta</taxon>
        <taxon>Embryophyta</taxon>
        <taxon>Tracheophyta</taxon>
        <taxon>Spermatophyta</taxon>
        <taxon>Magnoliopsida</taxon>
        <taxon>Liliopsida</taxon>
        <taxon>Poales</taxon>
        <taxon>Poaceae</taxon>
        <taxon>PACMAD clade</taxon>
        <taxon>Arundinoideae</taxon>
        <taxon>Arundineae</taxon>
        <taxon>Arundo</taxon>
    </lineage>
</organism>
<proteinExistence type="predicted"/>
<dbReference type="AlphaFoldDB" id="A0A0A9EJF3"/>